<dbReference type="InterPro" id="IPR051044">
    <property type="entry name" value="MAG_DAG_Lipase"/>
</dbReference>
<dbReference type="Pfam" id="PF12146">
    <property type="entry name" value="Hydrolase_4"/>
    <property type="match status" value="1"/>
</dbReference>
<gene>
    <name evidence="2" type="ORF">GCM10007063_27220</name>
</gene>
<organism evidence="2 3">
    <name type="scientific">Lentibacillus kapialis</name>
    <dbReference type="NCBI Taxonomy" id="340214"/>
    <lineage>
        <taxon>Bacteria</taxon>
        <taxon>Bacillati</taxon>
        <taxon>Bacillota</taxon>
        <taxon>Bacilli</taxon>
        <taxon>Bacillales</taxon>
        <taxon>Bacillaceae</taxon>
        <taxon>Lentibacillus</taxon>
    </lineage>
</organism>
<reference evidence="2" key="1">
    <citation type="journal article" date="2014" name="Int. J. Syst. Evol. Microbiol.">
        <title>Complete genome sequence of Corynebacterium casei LMG S-19264T (=DSM 44701T), isolated from a smear-ripened cheese.</title>
        <authorList>
            <consortium name="US DOE Joint Genome Institute (JGI-PGF)"/>
            <person name="Walter F."/>
            <person name="Albersmeier A."/>
            <person name="Kalinowski J."/>
            <person name="Ruckert C."/>
        </authorList>
    </citation>
    <scope>NUCLEOTIDE SEQUENCE</scope>
    <source>
        <strain evidence="2">JCM 12580</strain>
    </source>
</reference>
<evidence type="ECO:0000313" key="3">
    <source>
        <dbReference type="Proteomes" id="UP000658382"/>
    </source>
</evidence>
<evidence type="ECO:0000313" key="2">
    <source>
        <dbReference type="EMBL" id="GGK03531.1"/>
    </source>
</evidence>
<evidence type="ECO:0000259" key="1">
    <source>
        <dbReference type="Pfam" id="PF12146"/>
    </source>
</evidence>
<accession>A0A917PZM6</accession>
<keyword evidence="3" id="KW-1185">Reference proteome</keyword>
<dbReference type="Proteomes" id="UP000658382">
    <property type="component" value="Unassembled WGS sequence"/>
</dbReference>
<reference evidence="2" key="2">
    <citation type="submission" date="2020-09" db="EMBL/GenBank/DDBJ databases">
        <authorList>
            <person name="Sun Q."/>
            <person name="Ohkuma M."/>
        </authorList>
    </citation>
    <scope>NUCLEOTIDE SEQUENCE</scope>
    <source>
        <strain evidence="2">JCM 12580</strain>
    </source>
</reference>
<protein>
    <submittedName>
        <fullName evidence="2">Alpha/beta hydrolase</fullName>
    </submittedName>
</protein>
<dbReference type="EMBL" id="BMNQ01000048">
    <property type="protein sequence ID" value="GGK03531.1"/>
    <property type="molecule type" value="Genomic_DNA"/>
</dbReference>
<dbReference type="Gene3D" id="3.40.50.1820">
    <property type="entry name" value="alpha/beta hydrolase"/>
    <property type="match status" value="1"/>
</dbReference>
<dbReference type="PANTHER" id="PTHR11614">
    <property type="entry name" value="PHOSPHOLIPASE-RELATED"/>
    <property type="match status" value="1"/>
</dbReference>
<feature type="domain" description="Serine aminopeptidase S33" evidence="1">
    <location>
        <begin position="25"/>
        <end position="287"/>
    </location>
</feature>
<comment type="caution">
    <text evidence="2">The sequence shown here is derived from an EMBL/GenBank/DDBJ whole genome shotgun (WGS) entry which is preliminary data.</text>
</comment>
<keyword evidence="2" id="KW-0378">Hydrolase</keyword>
<dbReference type="AlphaFoldDB" id="A0A917PZM6"/>
<dbReference type="SUPFAM" id="SSF53474">
    <property type="entry name" value="alpha/beta-Hydrolases"/>
    <property type="match status" value="1"/>
</dbReference>
<name>A0A917PZM6_9BACI</name>
<proteinExistence type="predicted"/>
<sequence>MEKTIWLTRPDNVDIHLKKWTLSEQEPKAIVQIAHGMIEHIGRYDHFANFLMENNIAIYGNDHRGHGKTAENQGLFGYFAEENGFEKVTDDMFAVTKQIKQDYPDKPVFLFGHSMGSFLARHYIQKYSDFIDGVMLSGTGHHSRITVETAMKIAAALPAKEKSKLMNTLVFSPYNKRIHNKVTHFDWLTGDEKIIQSYMDDPYCGFIPTAGFFKDLMTGLLIIRNPNNNRRIRADLPMLIISGTEDPVGNYTKGVWKVAELYNEAGLDHVITMLAEEGRHELLNEQNRHEIFCFLLDWIIGLTSKNS</sequence>
<dbReference type="RefSeq" id="WP_188633655.1">
    <property type="nucleotide sequence ID" value="NZ_BMNQ01000048.1"/>
</dbReference>
<dbReference type="InterPro" id="IPR029058">
    <property type="entry name" value="AB_hydrolase_fold"/>
</dbReference>
<dbReference type="InterPro" id="IPR022742">
    <property type="entry name" value="Hydrolase_4"/>
</dbReference>
<dbReference type="GO" id="GO:0016787">
    <property type="term" value="F:hydrolase activity"/>
    <property type="evidence" value="ECO:0007669"/>
    <property type="project" value="UniProtKB-KW"/>
</dbReference>